<evidence type="ECO:0000256" key="3">
    <source>
        <dbReference type="RuleBase" id="RU000363"/>
    </source>
</evidence>
<dbReference type="InterPro" id="IPR036291">
    <property type="entry name" value="NAD(P)-bd_dom_sf"/>
</dbReference>
<dbReference type="Proteomes" id="UP000606889">
    <property type="component" value="Unassembled WGS sequence"/>
</dbReference>
<comment type="similarity">
    <text evidence="1 3">Belongs to the short-chain dehydrogenases/reductases (SDR) family.</text>
</comment>
<gene>
    <name evidence="4" type="ORF">H8S18_03785</name>
</gene>
<accession>A0ABR7ECE6</accession>
<dbReference type="Pfam" id="PF00106">
    <property type="entry name" value="adh_short"/>
    <property type="match status" value="1"/>
</dbReference>
<keyword evidence="2" id="KW-0753">Steroid metabolism</keyword>
<dbReference type="PRINTS" id="PR00081">
    <property type="entry name" value="GDHRDH"/>
</dbReference>
<dbReference type="PRINTS" id="PR00080">
    <property type="entry name" value="SDRFAMILY"/>
</dbReference>
<reference evidence="4 5" key="1">
    <citation type="submission" date="2020-08" db="EMBL/GenBank/DDBJ databases">
        <title>Genome public.</title>
        <authorList>
            <person name="Liu C."/>
            <person name="Sun Q."/>
        </authorList>
    </citation>
    <scope>NUCLEOTIDE SEQUENCE [LARGE SCALE GENOMIC DNA]</scope>
    <source>
        <strain evidence="4 5">NSJ-35</strain>
    </source>
</reference>
<dbReference type="CDD" id="cd05233">
    <property type="entry name" value="SDR_c"/>
    <property type="match status" value="1"/>
</dbReference>
<organism evidence="4 5">
    <name type="scientific">Christensenella tenuis</name>
    <dbReference type="NCBI Taxonomy" id="2763033"/>
    <lineage>
        <taxon>Bacteria</taxon>
        <taxon>Bacillati</taxon>
        <taxon>Bacillota</taxon>
        <taxon>Clostridia</taxon>
        <taxon>Christensenellales</taxon>
        <taxon>Christensenellaceae</taxon>
        <taxon>Christensenella</taxon>
    </lineage>
</organism>
<dbReference type="InterPro" id="IPR002347">
    <property type="entry name" value="SDR_fam"/>
</dbReference>
<evidence type="ECO:0000313" key="5">
    <source>
        <dbReference type="Proteomes" id="UP000606889"/>
    </source>
</evidence>
<dbReference type="SUPFAM" id="SSF51735">
    <property type="entry name" value="NAD(P)-binding Rossmann-fold domains"/>
    <property type="match status" value="1"/>
</dbReference>
<comment type="caution">
    <text evidence="4">The sequence shown here is derived from an EMBL/GenBank/DDBJ whole genome shotgun (WGS) entry which is preliminary data.</text>
</comment>
<evidence type="ECO:0000256" key="1">
    <source>
        <dbReference type="ARBA" id="ARBA00006484"/>
    </source>
</evidence>
<sequence length="262" mass="28966">MSLDTKKMEGKLCIVTGAERSVGLEIAKRYLQYGARVVMLDVNPEVEQRAEELEKEGYPAVGMVLDVTEQKYVLEVFEGIIEKYGDVYALVNSAGVADVRPFEDITQEIWERMMKVNVCGTAYCIQGVIGNMKKNKEGRIINFSSKAGKEGSSLMSCYGASKGAVITMTQALAKEFAPYKIHVNCLCPDIIDDTGVWNVVRARYTESLHLGEKEVIELYTNKVPLGRFVSKEDVTDVVMFYTISGDSSTGQAVNVTGGRTMH</sequence>
<dbReference type="PANTHER" id="PTHR42879">
    <property type="entry name" value="3-OXOACYL-(ACYL-CARRIER-PROTEIN) REDUCTASE"/>
    <property type="match status" value="1"/>
</dbReference>
<dbReference type="InterPro" id="IPR020904">
    <property type="entry name" value="Sc_DH/Rdtase_CS"/>
</dbReference>
<proteinExistence type="inferred from homology"/>
<keyword evidence="2" id="KW-0443">Lipid metabolism</keyword>
<dbReference type="EMBL" id="JACOON010000002">
    <property type="protein sequence ID" value="MBC5647448.1"/>
    <property type="molecule type" value="Genomic_DNA"/>
</dbReference>
<keyword evidence="5" id="KW-1185">Reference proteome</keyword>
<evidence type="ECO:0000313" key="4">
    <source>
        <dbReference type="EMBL" id="MBC5647448.1"/>
    </source>
</evidence>
<dbReference type="PROSITE" id="PS00061">
    <property type="entry name" value="ADH_SHORT"/>
    <property type="match status" value="1"/>
</dbReference>
<protein>
    <submittedName>
        <fullName evidence="4">SDR family oxidoreductase</fullName>
    </submittedName>
</protein>
<evidence type="ECO:0000256" key="2">
    <source>
        <dbReference type="ARBA" id="ARBA00023221"/>
    </source>
</evidence>
<dbReference type="PANTHER" id="PTHR42879:SF2">
    <property type="entry name" value="3-OXOACYL-[ACYL-CARRIER-PROTEIN] REDUCTASE FABG"/>
    <property type="match status" value="1"/>
</dbReference>
<dbReference type="RefSeq" id="WP_186856982.1">
    <property type="nucleotide sequence ID" value="NZ_JACOON010000002.1"/>
</dbReference>
<dbReference type="InterPro" id="IPR050259">
    <property type="entry name" value="SDR"/>
</dbReference>
<name>A0ABR7ECE6_9FIRM</name>
<dbReference type="Gene3D" id="3.40.50.720">
    <property type="entry name" value="NAD(P)-binding Rossmann-like Domain"/>
    <property type="match status" value="1"/>
</dbReference>